<dbReference type="Gene3D" id="3.30.450.20">
    <property type="entry name" value="PAS domain"/>
    <property type="match status" value="3"/>
</dbReference>
<dbReference type="Gene3D" id="3.40.50.2300">
    <property type="match status" value="1"/>
</dbReference>
<organism evidence="6 7">
    <name type="scientific">Monosporascus cannonballus</name>
    <dbReference type="NCBI Taxonomy" id="155416"/>
    <lineage>
        <taxon>Eukaryota</taxon>
        <taxon>Fungi</taxon>
        <taxon>Dikarya</taxon>
        <taxon>Ascomycota</taxon>
        <taxon>Pezizomycotina</taxon>
        <taxon>Sordariomycetes</taxon>
        <taxon>Xylariomycetidae</taxon>
        <taxon>Xylariales</taxon>
        <taxon>Xylariales incertae sedis</taxon>
        <taxon>Monosporascus</taxon>
    </lineage>
</organism>
<dbReference type="CDD" id="cd00130">
    <property type="entry name" value="PAS"/>
    <property type="match status" value="1"/>
</dbReference>
<dbReference type="EMBL" id="QJNS01000113">
    <property type="protein sequence ID" value="RYO86595.1"/>
    <property type="molecule type" value="Genomic_DNA"/>
</dbReference>
<dbReference type="InterPro" id="IPR036097">
    <property type="entry name" value="HisK_dim/P_sf"/>
</dbReference>
<dbReference type="PRINTS" id="PR00344">
    <property type="entry name" value="BCTRLSENSOR"/>
</dbReference>
<dbReference type="InterPro" id="IPR004358">
    <property type="entry name" value="Sig_transdc_His_kin-like_C"/>
</dbReference>
<dbReference type="SMART" id="SM00448">
    <property type="entry name" value="REC"/>
    <property type="match status" value="1"/>
</dbReference>
<dbReference type="Pfam" id="PF26131">
    <property type="entry name" value="PAS-like"/>
    <property type="match status" value="1"/>
</dbReference>
<sequence>MSTSTSAELSGRMCPHAPDIDVIELLEVDPRPTFIAALPQALSSPQPESPQALAIVYANPALRADGTLYDGLDGISQPRDGGFWSWIRSGGAQLYPNGRSSPRTSITFMSNYWTRSVVNNRWVVVGGNNQSPPPEGDLPGLRLHHRRETSGSLLHTTTTEPLVDGDLAKSWILPDFTREQEPFVDTVNSFDWASTPLGPASSWPALLHHSFNQILADSRPIAIYWGNGLTTLYNEAFSRKLCAAKPSSLLGRPVDDVWPYFYGELKQNMQASASRQSSKDDPEWCVFVENPDGTLVETYLKWTIVPITENKRCLGFIHALVDTTLSRLWERRTNMLVELGDTLVTARDVKSYWAKLFQNLEAVRPSYDVPLAILYSVNDGAGSSDPRKTCRLEGNLGVPDGHPLIPPTISLSEGDGGLCSAFREAIDLRSPILLQTKDGTLPESLLDGLNWRGFGNPCREAVIFPILPTKDEYVTALLLLGLNPRRPYDNGYKQYISLLNQKLASTLAATVLLEEEARRGRNMVEQAAYDRAKLQEKLESRTKEVDETTQKFQCIAEFIPIGMYFSDCQGRFTFANDSWHRITGQPKTAPVTPEAFLACVVEEDQPTVRRAYDELRRNLSITIEFRVRRSSDDKFPLQQPKGSSPSLERAGLDLELDDGGERHVLASLKAEHGPDGSFSQVLACLTDITLHKKAAEEAIRRAQQAEHLKRMAEFATVGLYDMDLEGRLISANKVFYEMCGIEKADLSQTIIKPFSDCVVDADYPNLQQTLAELIKGGKTETTEIRLKTTWVATDSAGDAISAPRCVVATFMPVRNSEGAIQSFTGCLSDVSLQRWQLERERQRKHEAIESKRQQENFIDITSHEMRNPLSAIVQAADTIIASLTKAQELVETHVNNNANGPSTTGCGTTANSSGINLLKDGIEGAEIIVACAAHQKRIVDDILTMSKLDSNLLTVTPTTVNPIQVVRQAFKMFEVEARRVDINLTMKVDQSYHDLDIDFLDLDPSRLKQVLINLLTNALKFTKDVTARNVSVEMSASKTRPKEGASSVRFIPPGAISLDDAQKLPSVPEENRIYLMFKVTDTGQGITEEEMSTLFQRFSQASAKTHVKYGGSGLGLFISRQLTEMQNGAIGVASRPGHGSTFAFYIEAHTPSAESLRDAKAAVDVVENLMRLSRSRTHSSPSAGNPEVFETETAPVEVHIKGVLIVEDNLINQQISRRGLLEHGYEVEVANHGLEALEKLQRTTRAGGDFPLDLILMDIEMPSMDGLTCTRNIREMERAGQLAGSRIPIVAVSANARAEQILKAKAAGCDDVLVKPFRMPELIDKMTNVVRALKEA</sequence>
<dbReference type="InterPro" id="IPR036890">
    <property type="entry name" value="HATPase_C_sf"/>
</dbReference>
<dbReference type="InterPro" id="IPR035965">
    <property type="entry name" value="PAS-like_dom_sf"/>
</dbReference>
<dbReference type="InterPro" id="IPR058846">
    <property type="entry name" value="PAS-like"/>
</dbReference>
<reference evidence="6 7" key="1">
    <citation type="submission" date="2018-06" db="EMBL/GenBank/DDBJ databases">
        <title>Complete Genomes of Monosporascus.</title>
        <authorList>
            <person name="Robinson A.J."/>
            <person name="Natvig D.O."/>
        </authorList>
    </citation>
    <scope>NUCLEOTIDE SEQUENCE [LARGE SCALE GENOMIC DNA]</scope>
    <source>
        <strain evidence="6 7">CBS 609.92</strain>
    </source>
</reference>
<evidence type="ECO:0000259" key="3">
    <source>
        <dbReference type="PROSITE" id="PS50109"/>
    </source>
</evidence>
<proteinExistence type="predicted"/>
<dbReference type="SMART" id="SM00091">
    <property type="entry name" value="PAS"/>
    <property type="match status" value="3"/>
</dbReference>
<dbReference type="Proteomes" id="UP000294003">
    <property type="component" value="Unassembled WGS sequence"/>
</dbReference>
<dbReference type="InterPro" id="IPR000014">
    <property type="entry name" value="PAS"/>
</dbReference>
<dbReference type="SUPFAM" id="SSF47384">
    <property type="entry name" value="Homodimeric domain of signal transducing histidine kinase"/>
    <property type="match status" value="1"/>
</dbReference>
<feature type="domain" description="PAS" evidence="5">
    <location>
        <begin position="704"/>
        <end position="777"/>
    </location>
</feature>
<dbReference type="Pfam" id="PF02518">
    <property type="entry name" value="HATPase_c"/>
    <property type="match status" value="1"/>
</dbReference>
<dbReference type="InterPro" id="IPR005467">
    <property type="entry name" value="His_kinase_dom"/>
</dbReference>
<evidence type="ECO:0000256" key="2">
    <source>
        <dbReference type="PROSITE-ProRule" id="PRU00169"/>
    </source>
</evidence>
<dbReference type="InterPro" id="IPR011006">
    <property type="entry name" value="CheY-like_superfamily"/>
</dbReference>
<dbReference type="CDD" id="cd17546">
    <property type="entry name" value="REC_hyHK_CKI1_RcsC-like"/>
    <property type="match status" value="1"/>
</dbReference>
<dbReference type="PROSITE" id="PS50110">
    <property type="entry name" value="RESPONSE_REGULATORY"/>
    <property type="match status" value="1"/>
</dbReference>
<dbReference type="Gene3D" id="3.30.565.10">
    <property type="entry name" value="Histidine kinase-like ATPase, C-terminal domain"/>
    <property type="match status" value="1"/>
</dbReference>
<dbReference type="PROSITE" id="PS50109">
    <property type="entry name" value="HIS_KIN"/>
    <property type="match status" value="1"/>
</dbReference>
<dbReference type="PANTHER" id="PTHR43719">
    <property type="entry name" value="TWO-COMPONENT HISTIDINE KINASE"/>
    <property type="match status" value="1"/>
</dbReference>
<dbReference type="SUPFAM" id="SSF55874">
    <property type="entry name" value="ATPase domain of HSP90 chaperone/DNA topoisomerase II/histidine kinase"/>
    <property type="match status" value="1"/>
</dbReference>
<dbReference type="InterPro" id="IPR003594">
    <property type="entry name" value="HATPase_dom"/>
</dbReference>
<gene>
    <name evidence="6" type="ORF">DL762_004682</name>
</gene>
<evidence type="ECO:0008006" key="8">
    <source>
        <dbReference type="Google" id="ProtNLM"/>
    </source>
</evidence>
<dbReference type="InterPro" id="IPR003661">
    <property type="entry name" value="HisK_dim/P_dom"/>
</dbReference>
<dbReference type="CDD" id="cd00082">
    <property type="entry name" value="HisKA"/>
    <property type="match status" value="1"/>
</dbReference>
<dbReference type="SMART" id="SM00387">
    <property type="entry name" value="HATPase_c"/>
    <property type="match status" value="1"/>
</dbReference>
<evidence type="ECO:0000256" key="1">
    <source>
        <dbReference type="ARBA" id="ARBA00022553"/>
    </source>
</evidence>
<dbReference type="SUPFAM" id="SSF55785">
    <property type="entry name" value="PYP-like sensor domain (PAS domain)"/>
    <property type="match status" value="2"/>
</dbReference>
<dbReference type="InterPro" id="IPR050956">
    <property type="entry name" value="2C_system_His_kinase"/>
</dbReference>
<dbReference type="SUPFAM" id="SSF52172">
    <property type="entry name" value="CheY-like"/>
    <property type="match status" value="1"/>
</dbReference>
<feature type="domain" description="Response regulatory" evidence="4">
    <location>
        <begin position="1202"/>
        <end position="1330"/>
    </location>
</feature>
<evidence type="ECO:0000259" key="5">
    <source>
        <dbReference type="PROSITE" id="PS50112"/>
    </source>
</evidence>
<dbReference type="Pfam" id="PF00072">
    <property type="entry name" value="Response_reg"/>
    <property type="match status" value="1"/>
</dbReference>
<evidence type="ECO:0000313" key="6">
    <source>
        <dbReference type="EMBL" id="RYO86595.1"/>
    </source>
</evidence>
<accession>A0ABY0H861</accession>
<dbReference type="InterPro" id="IPR001789">
    <property type="entry name" value="Sig_transdc_resp-reg_receiver"/>
</dbReference>
<dbReference type="CDD" id="cd16922">
    <property type="entry name" value="HATPase_EvgS-ArcB-TorS-like"/>
    <property type="match status" value="1"/>
</dbReference>
<dbReference type="SMART" id="SM00388">
    <property type="entry name" value="HisKA"/>
    <property type="match status" value="1"/>
</dbReference>
<feature type="modified residue" description="4-aspartylphosphate" evidence="2">
    <location>
        <position position="1258"/>
    </location>
</feature>
<evidence type="ECO:0000313" key="7">
    <source>
        <dbReference type="Proteomes" id="UP000294003"/>
    </source>
</evidence>
<comment type="caution">
    <text evidence="6">The sequence shown here is derived from an EMBL/GenBank/DDBJ whole genome shotgun (WGS) entry which is preliminary data.</text>
</comment>
<dbReference type="Gene3D" id="1.10.287.130">
    <property type="match status" value="1"/>
</dbReference>
<dbReference type="PROSITE" id="PS50112">
    <property type="entry name" value="PAS"/>
    <property type="match status" value="1"/>
</dbReference>
<feature type="domain" description="Histidine kinase" evidence="3">
    <location>
        <begin position="860"/>
        <end position="1150"/>
    </location>
</feature>
<keyword evidence="7" id="KW-1185">Reference proteome</keyword>
<evidence type="ECO:0000259" key="4">
    <source>
        <dbReference type="PROSITE" id="PS50110"/>
    </source>
</evidence>
<protein>
    <recommendedName>
        <fullName evidence="8">Histidine kinase</fullName>
    </recommendedName>
</protein>
<dbReference type="PANTHER" id="PTHR43719:SF30">
    <property type="entry name" value="TWO-COMPONENT SYSTEM RESPONSE REGULATOR"/>
    <property type="match status" value="1"/>
</dbReference>
<dbReference type="Pfam" id="PF13426">
    <property type="entry name" value="PAS_9"/>
    <property type="match status" value="1"/>
</dbReference>
<name>A0ABY0H861_9PEZI</name>
<keyword evidence="1 2" id="KW-0597">Phosphoprotein</keyword>